<keyword evidence="1 3" id="KW-0853">WD repeat</keyword>
<evidence type="ECO:0000313" key="4">
    <source>
        <dbReference type="EMBL" id="MBB4268016.1"/>
    </source>
</evidence>
<dbReference type="PROSITE" id="PS50082">
    <property type="entry name" value="WD_REPEATS_2"/>
    <property type="match status" value="2"/>
</dbReference>
<name>A0A7W6RG95_9PROT</name>
<dbReference type="Proteomes" id="UP000554286">
    <property type="component" value="Unassembled WGS sequence"/>
</dbReference>
<dbReference type="AlphaFoldDB" id="A0A7W6RG95"/>
<keyword evidence="2" id="KW-0677">Repeat</keyword>
<accession>A0A7W6RG95</accession>
<dbReference type="PROSITE" id="PS50294">
    <property type="entry name" value="WD_REPEATS_REGION"/>
    <property type="match status" value="2"/>
</dbReference>
<dbReference type="Pfam" id="PF00400">
    <property type="entry name" value="WD40"/>
    <property type="match status" value="2"/>
</dbReference>
<gene>
    <name evidence="4" type="ORF">GGD89_003669</name>
</gene>
<protein>
    <submittedName>
        <fullName evidence="4">WD40 repeat protein</fullName>
    </submittedName>
</protein>
<dbReference type="PROSITE" id="PS00678">
    <property type="entry name" value="WD_REPEATS_1"/>
    <property type="match status" value="2"/>
</dbReference>
<feature type="non-terminal residue" evidence="4">
    <location>
        <position position="1"/>
    </location>
</feature>
<feature type="repeat" description="WD" evidence="3">
    <location>
        <begin position="1"/>
        <end position="36"/>
    </location>
</feature>
<keyword evidence="5" id="KW-1185">Reference proteome</keyword>
<dbReference type="InterPro" id="IPR036322">
    <property type="entry name" value="WD40_repeat_dom_sf"/>
</dbReference>
<dbReference type="InterPro" id="IPR015943">
    <property type="entry name" value="WD40/YVTN_repeat-like_dom_sf"/>
</dbReference>
<evidence type="ECO:0000256" key="2">
    <source>
        <dbReference type="ARBA" id="ARBA00022737"/>
    </source>
</evidence>
<dbReference type="RefSeq" id="WP_425503057.1">
    <property type="nucleotide sequence ID" value="NZ_JACIGK010000043.1"/>
</dbReference>
<dbReference type="PANTHER" id="PTHR19848:SF8">
    <property type="entry name" value="F-BOX AND WD REPEAT DOMAIN CONTAINING 7"/>
    <property type="match status" value="1"/>
</dbReference>
<dbReference type="EMBL" id="JACIGK010000043">
    <property type="protein sequence ID" value="MBB4268016.1"/>
    <property type="molecule type" value="Genomic_DNA"/>
</dbReference>
<evidence type="ECO:0000256" key="1">
    <source>
        <dbReference type="ARBA" id="ARBA00022574"/>
    </source>
</evidence>
<organism evidence="4 5">
    <name type="scientific">Roseospira visakhapatnamensis</name>
    <dbReference type="NCBI Taxonomy" id="390880"/>
    <lineage>
        <taxon>Bacteria</taxon>
        <taxon>Pseudomonadati</taxon>
        <taxon>Pseudomonadota</taxon>
        <taxon>Alphaproteobacteria</taxon>
        <taxon>Rhodospirillales</taxon>
        <taxon>Rhodospirillaceae</taxon>
        <taxon>Roseospira</taxon>
    </lineage>
</organism>
<evidence type="ECO:0000313" key="5">
    <source>
        <dbReference type="Proteomes" id="UP000554286"/>
    </source>
</evidence>
<dbReference type="InterPro" id="IPR019775">
    <property type="entry name" value="WD40_repeat_CS"/>
</dbReference>
<evidence type="ECO:0000256" key="3">
    <source>
        <dbReference type="PROSITE-ProRule" id="PRU00221"/>
    </source>
</evidence>
<comment type="caution">
    <text evidence="4">The sequence shown here is derived from an EMBL/GenBank/DDBJ whole genome shotgun (WGS) entry which is preliminary data.</text>
</comment>
<sequence length="140" mass="15132">WVLACAWSPDGRVLASAGSDGTLRLWDAETGELRAVLKGHENWVLACAWSPDGRVLASAGSDGTLRLWDAETGVCIRMHAGWSDSVFGRGHAVWTPQASRLLFASDTAWRVLCWQGLDETGRLATWPLETAGSIADLTSH</sequence>
<dbReference type="SUPFAM" id="SSF50978">
    <property type="entry name" value="WD40 repeat-like"/>
    <property type="match status" value="1"/>
</dbReference>
<reference evidence="4 5" key="1">
    <citation type="submission" date="2020-08" db="EMBL/GenBank/DDBJ databases">
        <title>Genome sequencing of Purple Non-Sulfur Bacteria from various extreme environments.</title>
        <authorList>
            <person name="Mayer M."/>
        </authorList>
    </citation>
    <scope>NUCLEOTIDE SEQUENCE [LARGE SCALE GENOMIC DNA]</scope>
    <source>
        <strain evidence="4 5">JA131</strain>
    </source>
</reference>
<dbReference type="PANTHER" id="PTHR19848">
    <property type="entry name" value="WD40 REPEAT PROTEIN"/>
    <property type="match status" value="1"/>
</dbReference>
<dbReference type="InterPro" id="IPR001680">
    <property type="entry name" value="WD40_rpt"/>
</dbReference>
<feature type="repeat" description="WD" evidence="3">
    <location>
        <begin position="37"/>
        <end position="78"/>
    </location>
</feature>
<proteinExistence type="predicted"/>
<dbReference type="Gene3D" id="2.130.10.10">
    <property type="entry name" value="YVTN repeat-like/Quinoprotein amine dehydrogenase"/>
    <property type="match status" value="1"/>
</dbReference>
<dbReference type="SMART" id="SM00320">
    <property type="entry name" value="WD40"/>
    <property type="match status" value="2"/>
</dbReference>